<dbReference type="Proteomes" id="UP000044625">
    <property type="component" value="Unassembled WGS sequence"/>
</dbReference>
<comment type="caution">
    <text evidence="1">The sequence shown here is derived from an EMBL/GenBank/DDBJ whole genome shotgun (WGS) entry which is preliminary data.</text>
</comment>
<gene>
    <name evidence="1" type="ORF">ERS137968_02741</name>
</gene>
<evidence type="ECO:0000313" key="2">
    <source>
        <dbReference type="Proteomes" id="UP000044625"/>
    </source>
</evidence>
<dbReference type="RefSeq" id="WP_050691906.1">
    <property type="nucleotide sequence ID" value="NZ_CAWMMU010000013.1"/>
</dbReference>
<keyword evidence="2" id="KW-1185">Reference proteome</keyword>
<accession>A0ABP1ZSK9</accession>
<evidence type="ECO:0000313" key="1">
    <source>
        <dbReference type="EMBL" id="CRY67659.1"/>
    </source>
</evidence>
<dbReference type="EMBL" id="CWJL01000013">
    <property type="protein sequence ID" value="CRY67659.1"/>
    <property type="molecule type" value="Genomic_DNA"/>
</dbReference>
<name>A0ABP1ZSK9_9GAMM</name>
<keyword evidence="1" id="KW-0969">Cilium</keyword>
<organism evidence="1 2">
    <name type="scientific">Yersinia pekkanenii</name>
    <dbReference type="NCBI Taxonomy" id="1288385"/>
    <lineage>
        <taxon>Bacteria</taxon>
        <taxon>Pseudomonadati</taxon>
        <taxon>Pseudomonadota</taxon>
        <taxon>Gammaproteobacteria</taxon>
        <taxon>Enterobacterales</taxon>
        <taxon>Yersiniaceae</taxon>
        <taxon>Yersinia</taxon>
    </lineage>
</organism>
<proteinExistence type="predicted"/>
<sequence>MQVGFNRTQWEMANNARLPGFDKFQGADSLTSVPKNATFPESPFISNQPLRYNVQLNRQLTAVQRAEKYLYTTELQVAQLQRVLQQEGHNNEIKSTALKTLHWLQQRVSVSGNTIDRQLNFVADQRTEVNFNLHQVDKLLQPAESETLLFSLAGAEHRIVAVKLSADASATQNLLRLNNGLGRFGLHGAVDSHGNVQFRVDEQSWADIHADLQVRGGGIRFSQETFQSMKLQPERVLEDRVRDIAEHPLTANKHRVGIQQAMDHITEQMSKLSEHKRNINLQINSMSSFPVPHSAQMAAEVLASKLAQGQYAMWANILVVQGSGRNSMVRNLLES</sequence>
<reference evidence="1 2" key="1">
    <citation type="submission" date="2015-03" db="EMBL/GenBank/DDBJ databases">
        <authorList>
            <consortium name="Pathogen Informatics"/>
            <person name="Murphy D."/>
        </authorList>
    </citation>
    <scope>NUCLEOTIDE SEQUENCE [LARGE SCALE GENOMIC DNA]</scope>
    <source>
        <strain evidence="2">type strain: CIP110230</strain>
    </source>
</reference>
<keyword evidence="1" id="KW-0966">Cell projection</keyword>
<protein>
    <submittedName>
        <fullName evidence="1">Flagellar hook associated protein lafW</fullName>
    </submittedName>
</protein>
<keyword evidence="1" id="KW-0282">Flagellum</keyword>